<feature type="binding site" evidence="5">
    <location>
        <position position="191"/>
    </location>
    <ligand>
        <name>ATP</name>
        <dbReference type="ChEBI" id="CHEBI:30616"/>
    </ligand>
</feature>
<dbReference type="InterPro" id="IPR054350">
    <property type="entry name" value="PurT/PurK_preATP-grasp"/>
</dbReference>
<evidence type="ECO:0000313" key="9">
    <source>
        <dbReference type="Proteomes" id="UP000189369"/>
    </source>
</evidence>
<gene>
    <name evidence="5 6" type="primary">purK</name>
    <name evidence="8" type="ORF">PAEH1_11270</name>
</gene>
<feature type="binding site" evidence="5">
    <location>
        <position position="148"/>
    </location>
    <ligand>
        <name>ATP</name>
        <dbReference type="ChEBI" id="CHEBI:30616"/>
    </ligand>
</feature>
<dbReference type="EC" id="6.3.4.18" evidence="5 6"/>
<dbReference type="Pfam" id="PF02222">
    <property type="entry name" value="ATP-grasp"/>
    <property type="match status" value="1"/>
</dbReference>
<dbReference type="Gene3D" id="3.30.470.20">
    <property type="entry name" value="ATP-grasp fold, B domain"/>
    <property type="match status" value="1"/>
</dbReference>
<dbReference type="InterPro" id="IPR003135">
    <property type="entry name" value="ATP-grasp_carboxylate-amine"/>
</dbReference>
<dbReference type="InterPro" id="IPR013815">
    <property type="entry name" value="ATP_grasp_subdomain_1"/>
</dbReference>
<dbReference type="InterPro" id="IPR016185">
    <property type="entry name" value="PreATP-grasp_dom_sf"/>
</dbReference>
<dbReference type="Proteomes" id="UP000189369">
    <property type="component" value="Chromosome"/>
</dbReference>
<dbReference type="Pfam" id="PF22660">
    <property type="entry name" value="RS_preATP-grasp-like"/>
    <property type="match status" value="1"/>
</dbReference>
<dbReference type="Gene3D" id="3.30.1490.20">
    <property type="entry name" value="ATP-grasp fold, A domain"/>
    <property type="match status" value="1"/>
</dbReference>
<comment type="catalytic activity">
    <reaction evidence="5 6">
        <text>5-amino-1-(5-phospho-beta-D-ribosyl)imidazole + hydrogencarbonate + ATP = 5-carboxyamino-1-(5-phospho-D-ribosyl)imidazole + ADP + phosphate + 2 H(+)</text>
        <dbReference type="Rhea" id="RHEA:19317"/>
        <dbReference type="ChEBI" id="CHEBI:15378"/>
        <dbReference type="ChEBI" id="CHEBI:17544"/>
        <dbReference type="ChEBI" id="CHEBI:30616"/>
        <dbReference type="ChEBI" id="CHEBI:43474"/>
        <dbReference type="ChEBI" id="CHEBI:58730"/>
        <dbReference type="ChEBI" id="CHEBI:137981"/>
        <dbReference type="ChEBI" id="CHEBI:456216"/>
        <dbReference type="EC" id="6.3.4.18"/>
    </reaction>
</comment>
<dbReference type="InterPro" id="IPR011761">
    <property type="entry name" value="ATP-grasp"/>
</dbReference>
<comment type="subunit">
    <text evidence="5 6">Homodimer.</text>
</comment>
<dbReference type="GO" id="GO:0005524">
    <property type="term" value="F:ATP binding"/>
    <property type="evidence" value="ECO:0007669"/>
    <property type="project" value="UniProtKB-UniRule"/>
</dbReference>
<dbReference type="PANTHER" id="PTHR11609">
    <property type="entry name" value="PURINE BIOSYNTHESIS PROTEIN 6/7, PUR6/7"/>
    <property type="match status" value="1"/>
</dbReference>
<dbReference type="GO" id="GO:0046872">
    <property type="term" value="F:metal ion binding"/>
    <property type="evidence" value="ECO:0007669"/>
    <property type="project" value="InterPro"/>
</dbReference>
<dbReference type="SUPFAM" id="SSF56059">
    <property type="entry name" value="Glutathione synthetase ATP-binding domain-like"/>
    <property type="match status" value="1"/>
</dbReference>
<dbReference type="STRING" id="643674.PAEH1_11270"/>
<reference evidence="8 9" key="1">
    <citation type="submission" date="2017-01" db="EMBL/GenBank/DDBJ databases">
        <title>Complete Genome Sequence of Paenalcaligenes hominis, Isolated from a paraplegic Patient with neurogenic bladder.</title>
        <authorList>
            <person name="Mukhopadhyay R."/>
            <person name="Joaquin J."/>
            <person name="Hogue R."/>
            <person name="Kilaru A."/>
            <person name="Jospin G."/>
            <person name="Mars K."/>
            <person name="Eisen J.A."/>
            <person name="Chaturvedi V."/>
        </authorList>
    </citation>
    <scope>NUCLEOTIDE SEQUENCE [LARGE SCALE GENOMIC DNA]</scope>
    <source>
        <strain evidence="8 9">15S00501</strain>
    </source>
</reference>
<dbReference type="InterPro" id="IPR040686">
    <property type="entry name" value="PurK_C"/>
</dbReference>
<evidence type="ECO:0000313" key="8">
    <source>
        <dbReference type="EMBL" id="AQS51979.1"/>
    </source>
</evidence>
<sequence length="389" mass="42144">MSALEIVLPGQWLGMVGGGQLARMFCFSAQRMGYKVAILDPDPFSPAGAVADKHICASYDDGMALLELAELCPAITTEFENVPAQSLMRLAEQCRVTPSGEAVAIAQDRIREKQFITKAGVPIAPYCAVRSIEDLLHADAGLFPGILKAARFGYDGKGQARVQTKQEALQAFANFGQVACVLESLQPLVDEVSVVVARGLDGTTAMYAPSHNQHRDGILAVSTAASANTPQPYYAQAQAAAVAIAAELNYYGVLCVEFFVLADGTLLANEIAPRPHNSGHFTIEACYSSQFDQQVRVMTGLPLGSTAEVQHSKMFNLLGDLWFDQNNQYSEPQWARLVAIPGVYLHLYGKAEARQGRKMGHVTLLATDTEQLKAKAQQVAQVLGFDWYE</sequence>
<dbReference type="NCBIfam" id="TIGR01161">
    <property type="entry name" value="purK"/>
    <property type="match status" value="1"/>
</dbReference>
<comment type="pathway">
    <text evidence="5 6">Purine metabolism; IMP biosynthesis via de novo pathway; 5-amino-1-(5-phospho-D-ribosyl)imidazole-4-carboxylate from 5-amino-1-(5-phospho-D-ribosyl)imidazole (N5-CAIR route): step 1/2.</text>
</comment>
<dbReference type="PROSITE" id="PS50975">
    <property type="entry name" value="ATP_GRASP"/>
    <property type="match status" value="1"/>
</dbReference>
<dbReference type="SUPFAM" id="SSF51246">
    <property type="entry name" value="Rudiment single hybrid motif"/>
    <property type="match status" value="1"/>
</dbReference>
<dbReference type="Pfam" id="PF17769">
    <property type="entry name" value="PurK_C"/>
    <property type="match status" value="1"/>
</dbReference>
<dbReference type="InterPro" id="IPR005875">
    <property type="entry name" value="PurK"/>
</dbReference>
<dbReference type="InterPro" id="IPR011054">
    <property type="entry name" value="Rudment_hybrid_motif"/>
</dbReference>
<feature type="binding site" evidence="5">
    <location>
        <position position="214"/>
    </location>
    <ligand>
        <name>ATP</name>
        <dbReference type="ChEBI" id="CHEBI:30616"/>
    </ligand>
</feature>
<protein>
    <recommendedName>
        <fullName evidence="5 6">N5-carboxyaminoimidazole ribonucleotide synthase</fullName>
        <shortName evidence="5 6">N5-CAIR synthase</shortName>
        <ecNumber evidence="5 6">6.3.4.18</ecNumber>
    </recommendedName>
    <alternativeName>
        <fullName evidence="5 6">5-(carboxyamino)imidazole ribonucleotide synthetase</fullName>
    </alternativeName>
</protein>
<keyword evidence="2 5" id="KW-0547">Nucleotide-binding</keyword>
<evidence type="ECO:0000256" key="1">
    <source>
        <dbReference type="ARBA" id="ARBA00022598"/>
    </source>
</evidence>
<evidence type="ECO:0000259" key="7">
    <source>
        <dbReference type="PROSITE" id="PS50975"/>
    </source>
</evidence>
<evidence type="ECO:0000256" key="2">
    <source>
        <dbReference type="ARBA" id="ARBA00022741"/>
    </source>
</evidence>
<accession>A0A1U9K210</accession>
<dbReference type="EMBL" id="CP019697">
    <property type="protein sequence ID" value="AQS51979.1"/>
    <property type="molecule type" value="Genomic_DNA"/>
</dbReference>
<comment type="function">
    <text evidence="6">Catalyzes the ATP-dependent conversion of 5-aminoimidazole ribonucleotide (AIR) and HCO(3)- to N5-carboxyaminoimidazole ribonucleotide (N5-CAIR).</text>
</comment>
<dbReference type="UniPathway" id="UPA00074">
    <property type="reaction ID" value="UER00942"/>
</dbReference>
<dbReference type="Gene3D" id="3.40.50.20">
    <property type="match status" value="1"/>
</dbReference>
<dbReference type="NCBIfam" id="NF004679">
    <property type="entry name" value="PRK06019.1-5"/>
    <property type="match status" value="1"/>
</dbReference>
<keyword evidence="1 5" id="KW-0436">Ligase</keyword>
<feature type="binding site" evidence="5">
    <location>
        <begin position="269"/>
        <end position="270"/>
    </location>
    <ligand>
        <name>ATP</name>
        <dbReference type="ChEBI" id="CHEBI:30616"/>
    </ligand>
</feature>
<proteinExistence type="inferred from homology"/>
<dbReference type="GO" id="GO:0005829">
    <property type="term" value="C:cytosol"/>
    <property type="evidence" value="ECO:0007669"/>
    <property type="project" value="TreeGrafter"/>
</dbReference>
<evidence type="ECO:0000256" key="3">
    <source>
        <dbReference type="ARBA" id="ARBA00022755"/>
    </source>
</evidence>
<dbReference type="GO" id="GO:0004638">
    <property type="term" value="F:phosphoribosylaminoimidazole carboxylase activity"/>
    <property type="evidence" value="ECO:0007669"/>
    <property type="project" value="InterPro"/>
</dbReference>
<dbReference type="PANTHER" id="PTHR11609:SF5">
    <property type="entry name" value="PHOSPHORIBOSYLAMINOIMIDAZOLE CARBOXYLASE"/>
    <property type="match status" value="1"/>
</dbReference>
<evidence type="ECO:0000256" key="5">
    <source>
        <dbReference type="HAMAP-Rule" id="MF_01928"/>
    </source>
</evidence>
<dbReference type="FunFam" id="3.30.1490.20:FF:000015">
    <property type="entry name" value="N5-carboxyaminoimidazole ribonucleotide synthase"/>
    <property type="match status" value="1"/>
</dbReference>
<dbReference type="NCBIfam" id="NF004677">
    <property type="entry name" value="PRK06019.1-3"/>
    <property type="match status" value="1"/>
</dbReference>
<dbReference type="SUPFAM" id="SSF52440">
    <property type="entry name" value="PreATP-grasp domain"/>
    <property type="match status" value="1"/>
</dbReference>
<dbReference type="KEGG" id="phn:PAEH1_11270"/>
<evidence type="ECO:0000256" key="4">
    <source>
        <dbReference type="ARBA" id="ARBA00022840"/>
    </source>
</evidence>
<dbReference type="OrthoDB" id="9804625at2"/>
<keyword evidence="4 5" id="KW-0067">ATP-binding</keyword>
<evidence type="ECO:0000256" key="6">
    <source>
        <dbReference type="RuleBase" id="RU361200"/>
    </source>
</evidence>
<dbReference type="AlphaFoldDB" id="A0A1U9K210"/>
<organism evidence="8 9">
    <name type="scientific">Paenalcaligenes hominis</name>
    <dbReference type="NCBI Taxonomy" id="643674"/>
    <lineage>
        <taxon>Bacteria</taxon>
        <taxon>Pseudomonadati</taxon>
        <taxon>Pseudomonadota</taxon>
        <taxon>Betaproteobacteria</taxon>
        <taxon>Burkholderiales</taxon>
        <taxon>Alcaligenaceae</taxon>
        <taxon>Paenalcaligenes</taxon>
    </lineage>
</organism>
<comment type="similarity">
    <text evidence="5 6">Belongs to the PurK/PurT family.</text>
</comment>
<comment type="caution">
    <text evidence="5">Lacks conserved residue(s) required for the propagation of feature annotation.</text>
</comment>
<dbReference type="GO" id="GO:0006189">
    <property type="term" value="P:'de novo' IMP biosynthetic process"/>
    <property type="evidence" value="ECO:0007669"/>
    <property type="project" value="UniProtKB-UniRule"/>
</dbReference>
<dbReference type="GO" id="GO:0034028">
    <property type="term" value="F:5-(carboxyamino)imidazole ribonucleotide synthase activity"/>
    <property type="evidence" value="ECO:0007669"/>
    <property type="project" value="UniProtKB-UniRule"/>
</dbReference>
<keyword evidence="3 5" id="KW-0658">Purine biosynthesis</keyword>
<dbReference type="NCBIfam" id="NF004676">
    <property type="entry name" value="PRK06019.1-2"/>
    <property type="match status" value="1"/>
</dbReference>
<name>A0A1U9K210_9BURK</name>
<dbReference type="HAMAP" id="MF_01928">
    <property type="entry name" value="PurK"/>
    <property type="match status" value="1"/>
</dbReference>
<feature type="domain" description="ATP-grasp" evidence="7">
    <location>
        <begin position="113"/>
        <end position="299"/>
    </location>
</feature>
<feature type="binding site" evidence="5">
    <location>
        <position position="109"/>
    </location>
    <ligand>
        <name>ATP</name>
        <dbReference type="ChEBI" id="CHEBI:30616"/>
    </ligand>
</feature>
<comment type="function">
    <text evidence="5">Catalyzes the ATP-dependent conversion of 5-aminoimidazole ribonucleotide (AIR) and HCO(3)(-) to N5-carboxyaminoimidazole ribonucleotide (N5-CAIR).</text>
</comment>
<feature type="binding site" evidence="5">
    <location>
        <begin position="153"/>
        <end position="159"/>
    </location>
    <ligand>
        <name>ATP</name>
        <dbReference type="ChEBI" id="CHEBI:30616"/>
    </ligand>
</feature>